<protein>
    <submittedName>
        <fullName evidence="2">Uncharacterized protein</fullName>
    </submittedName>
</protein>
<comment type="caution">
    <text evidence="2">The sequence shown here is derived from an EMBL/GenBank/DDBJ whole genome shotgun (WGS) entry which is preliminary data.</text>
</comment>
<feature type="signal peptide" evidence="1">
    <location>
        <begin position="1"/>
        <end position="24"/>
    </location>
</feature>
<evidence type="ECO:0000313" key="3">
    <source>
        <dbReference type="Proteomes" id="UP000009342"/>
    </source>
</evidence>
<dbReference type="Proteomes" id="UP000009342">
    <property type="component" value="Unassembled WGS sequence"/>
</dbReference>
<dbReference type="EMBL" id="CAKZ01000014">
    <property type="protein sequence ID" value="CCJ79589.1"/>
    <property type="molecule type" value="Genomic_DNA"/>
</dbReference>
<name>A0ABP1W3C3_9ENTR</name>
<organism evidence="2 3">
    <name type="scientific">Cronobacter dublinensis 1210</name>
    <dbReference type="NCBI Taxonomy" id="1208656"/>
    <lineage>
        <taxon>Bacteria</taxon>
        <taxon>Pseudomonadati</taxon>
        <taxon>Pseudomonadota</taxon>
        <taxon>Gammaproteobacteria</taxon>
        <taxon>Enterobacterales</taxon>
        <taxon>Enterobacteriaceae</taxon>
        <taxon>Cronobacter</taxon>
    </lineage>
</organism>
<accession>A0ABP1W3C3</accession>
<keyword evidence="1" id="KW-0732">Signal</keyword>
<sequence>MMIRKTVVAALALLAVWQVSPALAALSDDQVKEQIIQESIADYPGNCPCPYNTMRNGRACGGRSAWSREGGYSPVCYKREVTAQMIREWRERNE</sequence>
<evidence type="ECO:0000313" key="2">
    <source>
        <dbReference type="EMBL" id="CCJ79589.1"/>
    </source>
</evidence>
<reference evidence="3" key="1">
    <citation type="journal article" date="2012" name="PLoS ONE">
        <title>Comparative analysis of genome sequences covering the seven cronobacter species.</title>
        <authorList>
            <person name="Joseph S."/>
            <person name="Desai P."/>
            <person name="Ji Y."/>
            <person name="Cummings C.A."/>
            <person name="Shih R."/>
            <person name="Degoricija L."/>
            <person name="Rico A."/>
            <person name="Brzoska P."/>
            <person name="Hamby S.E."/>
            <person name="Masood N."/>
            <person name="Hariri S."/>
            <person name="Sonbol H."/>
            <person name="Chuzhanova N."/>
            <person name="McClelland M."/>
            <person name="Furtado M.R."/>
            <person name="Forsythe S.J."/>
        </authorList>
    </citation>
    <scope>NUCLEOTIDE SEQUENCE [LARGE SCALE GENOMIC DNA]</scope>
    <source>
        <strain evidence="3">1210</strain>
    </source>
</reference>
<feature type="chain" id="PRO_5047398132" evidence="1">
    <location>
        <begin position="25"/>
        <end position="94"/>
    </location>
</feature>
<keyword evidence="3" id="KW-1185">Reference proteome</keyword>
<gene>
    <name evidence="2" type="ORF">BN134_293</name>
</gene>
<evidence type="ECO:0000256" key="1">
    <source>
        <dbReference type="SAM" id="SignalP"/>
    </source>
</evidence>
<proteinExistence type="predicted"/>